<dbReference type="Pfam" id="PF01075">
    <property type="entry name" value="Glyco_transf_9"/>
    <property type="match status" value="1"/>
</dbReference>
<sequence length="336" mass="38370">MKKKNKRILIVRPDRIGDVVLSTPLPREIKKKFPDGYVAVMVREYAKDVYLNNPFIDEIIIYDANNPFLKTVKTIRKYGFTHALMLLPDERINYLLFFAGIPCRVGVGHKLYQFLAFARYVDRNKYNPLRHEADYSLDLARKIGVDSSDYTPEIYLSEEEKKISEIRRKELLNRKKFLIGINSTSGGSAPNWNAERYRKLIELLLSDDNIRVAVTDLEPPESLSGIDSVVYPNVNSTLRNSIINFSALDLLVSASTGPMHICAALKVKTVSLFCPMTACSPKLWGPLGNYNKIILPEENYCKYKCPGDPKKCEYLDSELVTPERVFEEISGMLNKE</sequence>
<dbReference type="eggNOG" id="COG0859">
    <property type="taxonomic scope" value="Bacteria"/>
</dbReference>
<proteinExistence type="predicted"/>
<evidence type="ECO:0000313" key="3">
    <source>
        <dbReference type="EMBL" id="AFN75305.1"/>
    </source>
</evidence>
<name>I6Z811_MELRP</name>
<dbReference type="PANTHER" id="PTHR30160">
    <property type="entry name" value="TETRAACYLDISACCHARIDE 4'-KINASE-RELATED"/>
    <property type="match status" value="1"/>
</dbReference>
<dbReference type="STRING" id="1191523.MROS_2075"/>
<dbReference type="SUPFAM" id="SSF53756">
    <property type="entry name" value="UDP-Glycosyltransferase/glycogen phosphorylase"/>
    <property type="match status" value="1"/>
</dbReference>
<dbReference type="InterPro" id="IPR051199">
    <property type="entry name" value="LPS_LOS_Heptosyltrfase"/>
</dbReference>
<accession>I6Z811</accession>
<dbReference type="Proteomes" id="UP000009011">
    <property type="component" value="Chromosome"/>
</dbReference>
<dbReference type="GO" id="GO:0005829">
    <property type="term" value="C:cytosol"/>
    <property type="evidence" value="ECO:0007669"/>
    <property type="project" value="TreeGrafter"/>
</dbReference>
<dbReference type="RefSeq" id="WP_014856737.1">
    <property type="nucleotide sequence ID" value="NC_018178.1"/>
</dbReference>
<dbReference type="AlphaFoldDB" id="I6Z811"/>
<dbReference type="PANTHER" id="PTHR30160:SF15">
    <property type="entry name" value="GLYCOSYLTRANSFERASE HI_0523-RELATED"/>
    <property type="match status" value="1"/>
</dbReference>
<dbReference type="CDD" id="cd03789">
    <property type="entry name" value="GT9_LPS_heptosyltransferase"/>
    <property type="match status" value="1"/>
</dbReference>
<organism evidence="3 4">
    <name type="scientific">Melioribacter roseus (strain DSM 23840 / JCM 17771 / VKM B-2668 / P3M-2)</name>
    <dbReference type="NCBI Taxonomy" id="1191523"/>
    <lineage>
        <taxon>Bacteria</taxon>
        <taxon>Pseudomonadati</taxon>
        <taxon>Ignavibacteriota</taxon>
        <taxon>Ignavibacteria</taxon>
        <taxon>Ignavibacteriales</taxon>
        <taxon>Melioribacteraceae</taxon>
        <taxon>Melioribacter</taxon>
    </lineage>
</organism>
<dbReference type="GO" id="GO:0009244">
    <property type="term" value="P:lipopolysaccharide core region biosynthetic process"/>
    <property type="evidence" value="ECO:0007669"/>
    <property type="project" value="TreeGrafter"/>
</dbReference>
<dbReference type="PATRIC" id="fig|1191523.3.peg.2195"/>
<keyword evidence="1" id="KW-0328">Glycosyltransferase</keyword>
<evidence type="ECO:0000256" key="2">
    <source>
        <dbReference type="ARBA" id="ARBA00022679"/>
    </source>
</evidence>
<protein>
    <submittedName>
        <fullName evidence="3">Glycosyl transferase family protein</fullName>
    </submittedName>
</protein>
<gene>
    <name evidence="3" type="ordered locus">MROS_2075</name>
</gene>
<dbReference type="EMBL" id="CP003557">
    <property type="protein sequence ID" value="AFN75305.1"/>
    <property type="molecule type" value="Genomic_DNA"/>
</dbReference>
<evidence type="ECO:0000256" key="1">
    <source>
        <dbReference type="ARBA" id="ARBA00022676"/>
    </source>
</evidence>
<reference evidence="3 4" key="1">
    <citation type="journal article" date="2013" name="PLoS ONE">
        <title>Genomic analysis of Melioribacter roseus, facultatively anaerobic organotrophic bacterium representing a novel deep lineage within Bacteriodetes/Chlorobi group.</title>
        <authorList>
            <person name="Kadnikov V.V."/>
            <person name="Mardanov A.V."/>
            <person name="Podosokorskaya O.A."/>
            <person name="Gavrilov S.N."/>
            <person name="Kublanov I.V."/>
            <person name="Beletsky A.V."/>
            <person name="Bonch-Osmolovskaya E.A."/>
            <person name="Ravin N.V."/>
        </authorList>
    </citation>
    <scope>NUCLEOTIDE SEQUENCE [LARGE SCALE GENOMIC DNA]</scope>
    <source>
        <strain evidence="4">JCM 17771 / P3M-2</strain>
    </source>
</reference>
<dbReference type="KEGG" id="mro:MROS_2075"/>
<keyword evidence="2 3" id="KW-0808">Transferase</keyword>
<keyword evidence="4" id="KW-1185">Reference proteome</keyword>
<dbReference type="GO" id="GO:0008713">
    <property type="term" value="F:ADP-heptose-lipopolysaccharide heptosyltransferase activity"/>
    <property type="evidence" value="ECO:0007669"/>
    <property type="project" value="TreeGrafter"/>
</dbReference>
<dbReference type="InterPro" id="IPR002201">
    <property type="entry name" value="Glyco_trans_9"/>
</dbReference>
<dbReference type="OrthoDB" id="9772349at2"/>
<dbReference type="HOGENOM" id="CLU_038371_3_1_10"/>
<dbReference type="Gene3D" id="3.40.50.2000">
    <property type="entry name" value="Glycogen Phosphorylase B"/>
    <property type="match status" value="2"/>
</dbReference>
<evidence type="ECO:0000313" key="4">
    <source>
        <dbReference type="Proteomes" id="UP000009011"/>
    </source>
</evidence>